<feature type="repeat" description="WD" evidence="3">
    <location>
        <begin position="850"/>
        <end position="891"/>
    </location>
</feature>
<keyword evidence="2" id="KW-0677">Repeat</keyword>
<dbReference type="SUPFAM" id="SSF50978">
    <property type="entry name" value="WD40 repeat-like"/>
    <property type="match status" value="1"/>
</dbReference>
<name>A0A3A2Z4G6_9EURO</name>
<keyword evidence="6" id="KW-1185">Reference proteome</keyword>
<dbReference type="InterPro" id="IPR007111">
    <property type="entry name" value="NACHT_NTPase"/>
</dbReference>
<dbReference type="InterPro" id="IPR020472">
    <property type="entry name" value="WD40_PAC1"/>
</dbReference>
<dbReference type="InterPro" id="IPR036322">
    <property type="entry name" value="WD40_repeat_dom_sf"/>
</dbReference>
<gene>
    <name evidence="5" type="ORF">PHISCL_09896</name>
</gene>
<feature type="repeat" description="WD" evidence="3">
    <location>
        <begin position="1143"/>
        <end position="1184"/>
    </location>
</feature>
<dbReference type="PRINTS" id="PR00320">
    <property type="entry name" value="GPROTEINBRPT"/>
</dbReference>
<dbReference type="InterPro" id="IPR011047">
    <property type="entry name" value="Quinoprotein_ADH-like_sf"/>
</dbReference>
<dbReference type="PROSITE" id="PS00678">
    <property type="entry name" value="WD_REPEATS_1"/>
    <property type="match status" value="4"/>
</dbReference>
<accession>A0A3A2Z4G6</accession>
<evidence type="ECO:0000313" key="5">
    <source>
        <dbReference type="EMBL" id="RJE17766.1"/>
    </source>
</evidence>
<evidence type="ECO:0000313" key="6">
    <source>
        <dbReference type="Proteomes" id="UP000266188"/>
    </source>
</evidence>
<feature type="repeat" description="WD" evidence="3">
    <location>
        <begin position="892"/>
        <end position="933"/>
    </location>
</feature>
<evidence type="ECO:0000256" key="1">
    <source>
        <dbReference type="ARBA" id="ARBA00022574"/>
    </source>
</evidence>
<dbReference type="SMART" id="SM00564">
    <property type="entry name" value="PQQ"/>
    <property type="match status" value="8"/>
</dbReference>
<dbReference type="SMART" id="SM00320">
    <property type="entry name" value="WD40"/>
    <property type="match status" value="12"/>
</dbReference>
<feature type="domain" description="NACHT" evidence="4">
    <location>
        <begin position="204"/>
        <end position="353"/>
    </location>
</feature>
<protein>
    <submittedName>
        <fullName evidence="5">NACHT domain protein</fullName>
    </submittedName>
</protein>
<dbReference type="SUPFAM" id="SSF50998">
    <property type="entry name" value="Quinoprotein alcohol dehydrogenase-like"/>
    <property type="match status" value="1"/>
</dbReference>
<feature type="repeat" description="WD" evidence="3">
    <location>
        <begin position="934"/>
        <end position="974"/>
    </location>
</feature>
<dbReference type="PROSITE" id="PS50837">
    <property type="entry name" value="NACHT"/>
    <property type="match status" value="1"/>
</dbReference>
<dbReference type="STRING" id="2070753.A0A3A2Z4G6"/>
<dbReference type="CDD" id="cd00200">
    <property type="entry name" value="WD40"/>
    <property type="match status" value="2"/>
</dbReference>
<dbReference type="PANTHER" id="PTHR44019:SF8">
    <property type="entry name" value="POC1 CENTRIOLAR PROTEIN HOMOLOG"/>
    <property type="match status" value="1"/>
</dbReference>
<reference evidence="6" key="1">
    <citation type="submission" date="2017-02" db="EMBL/GenBank/DDBJ databases">
        <authorList>
            <person name="Tafer H."/>
            <person name="Lopandic K."/>
        </authorList>
    </citation>
    <scope>NUCLEOTIDE SEQUENCE [LARGE SCALE GENOMIC DNA]</scope>
    <source>
        <strain evidence="6">CBS 366.77</strain>
    </source>
</reference>
<dbReference type="OrthoDB" id="1577640at2759"/>
<feature type="repeat" description="WD" evidence="3">
    <location>
        <begin position="724"/>
        <end position="765"/>
    </location>
</feature>
<feature type="repeat" description="WD" evidence="3">
    <location>
        <begin position="975"/>
        <end position="1016"/>
    </location>
</feature>
<dbReference type="InterPro" id="IPR050505">
    <property type="entry name" value="WDR55/POC1"/>
</dbReference>
<dbReference type="Proteomes" id="UP000266188">
    <property type="component" value="Unassembled WGS sequence"/>
</dbReference>
<evidence type="ECO:0000256" key="3">
    <source>
        <dbReference type="PROSITE-ProRule" id="PRU00221"/>
    </source>
</evidence>
<dbReference type="Pfam" id="PF00400">
    <property type="entry name" value="WD40"/>
    <property type="match status" value="12"/>
</dbReference>
<dbReference type="PANTHER" id="PTHR44019">
    <property type="entry name" value="WD REPEAT-CONTAINING PROTEIN 55"/>
    <property type="match status" value="1"/>
</dbReference>
<feature type="repeat" description="WD" evidence="3">
    <location>
        <begin position="1017"/>
        <end position="1058"/>
    </location>
</feature>
<dbReference type="Gene3D" id="2.130.10.10">
    <property type="entry name" value="YVTN repeat-like/Quinoprotein amine dehydrogenase"/>
    <property type="match status" value="5"/>
</dbReference>
<feature type="repeat" description="WD" evidence="3">
    <location>
        <begin position="1101"/>
        <end position="1142"/>
    </location>
</feature>
<dbReference type="SUPFAM" id="SSF52540">
    <property type="entry name" value="P-loop containing nucleoside triphosphate hydrolases"/>
    <property type="match status" value="1"/>
</dbReference>
<feature type="repeat" description="WD" evidence="3">
    <location>
        <begin position="1185"/>
        <end position="1217"/>
    </location>
</feature>
<dbReference type="InterPro" id="IPR056884">
    <property type="entry name" value="NPHP3-like_N"/>
</dbReference>
<dbReference type="InterPro" id="IPR019775">
    <property type="entry name" value="WD40_repeat_CS"/>
</dbReference>
<keyword evidence="1 3" id="KW-0853">WD repeat</keyword>
<feature type="repeat" description="WD" evidence="3">
    <location>
        <begin position="766"/>
        <end position="807"/>
    </location>
</feature>
<proteinExistence type="predicted"/>
<evidence type="ECO:0000256" key="2">
    <source>
        <dbReference type="ARBA" id="ARBA00022737"/>
    </source>
</evidence>
<dbReference type="EMBL" id="MVGC01000724">
    <property type="protein sequence ID" value="RJE17766.1"/>
    <property type="molecule type" value="Genomic_DNA"/>
</dbReference>
<organism evidence="5 6">
    <name type="scientific">Aspergillus sclerotialis</name>
    <dbReference type="NCBI Taxonomy" id="2070753"/>
    <lineage>
        <taxon>Eukaryota</taxon>
        <taxon>Fungi</taxon>
        <taxon>Dikarya</taxon>
        <taxon>Ascomycota</taxon>
        <taxon>Pezizomycotina</taxon>
        <taxon>Eurotiomycetes</taxon>
        <taxon>Eurotiomycetidae</taxon>
        <taxon>Eurotiales</taxon>
        <taxon>Aspergillaceae</taxon>
        <taxon>Aspergillus</taxon>
        <taxon>Aspergillus subgen. Polypaecilum</taxon>
    </lineage>
</organism>
<feature type="repeat" description="WD" evidence="3">
    <location>
        <begin position="808"/>
        <end position="849"/>
    </location>
</feature>
<dbReference type="InterPro" id="IPR027417">
    <property type="entry name" value="P-loop_NTPase"/>
</dbReference>
<dbReference type="InterPro" id="IPR001680">
    <property type="entry name" value="WD40_rpt"/>
</dbReference>
<dbReference type="Pfam" id="PF24883">
    <property type="entry name" value="NPHP3_N"/>
    <property type="match status" value="1"/>
</dbReference>
<sequence>MDGLSSAASVIAVIQLTGSIVKICGSYLQEVKDARDQIITLQRTVASLESILHKLSDLLQETCDAKLDTSPSLVNDVSDCLSHLESLKKKIYPVRGKRMMRRLGIQALKWPLKRTEVDKTVHDLERYKSSFILSLQVGQASLLSGLAQGADRLDRNLGLDKLPFARGAEFNSYIDQHEDECLPGTRTEVLGQIADWVVSPQGKCIFWLNGMAGTGKSTISRTTAKSFKEAKLLGASFFFKRGEGDRGNAMKLFSTITRQLVLSLPQLIPGVQKALDDDPDVVDKSLKEQFEKLLLQPLLSLESSYLRTPTLVIVIDALDECERDEDIRVILQLLPQLGVLNAIRLRIFLTSRPEWPILREVSKASSDERDIFVLHEIDKSAIEHDISLFLRNRLSVIRVDRSLPAGWPGDNTIQSLVKLSSPLFIFAATACRMLEDPQWDPVDSLAEIFAHRNDTSQFDGTYLPVLNRLLKGQSKNQERKLIQDFREIIGAIVMLESPLSVVSLSQLLGLTEGKINRRLNSLRSVLNIPVDVAKPVRLFHLSFRDFLLDQETRSRTIFWVDEKETHQMLFFRCLYVCDTLRKNICGIKYGTRRAEIDRQVINYYIPPELQYACRYWAHHLTESKVNIATMNEALSFLDKHFLHWIEAMSLLDLVSEVVGIINQLQSALQNENKNLSEFLHDAKMFFLKNQRIADEAPLQIYCAGLWINMTSDTQERWSAELQTLEGHSHPVASVAFSYDGSLLASGSDDQTVQLWDPTTGSLKLSLEGHVGPVNSVTFSNDGRLLASGSDDRTVRLWDPATGALQYNLNSHLDRVSSVAFSHDGRLLASGSDDRTIKLWDPATGALQHTLNSHLDRVSSVAFSHDNHLLASSSDDQTIRLWNTATGVVQQILVGHLDRVRSVAFSHDSCLLASGSDDHTVRLWDPATGALKRTLEGHSCAVASVAFSCDSLLASGSYDRTVRLWDPSTGALRQTFEGHSRAIRSAEFSHDGRLIASGSYDKTVRLWDLAAGSLQQSSKGRSGLVFSVAFSGDGRLLASGTDKGTIQLLDPTTAALQQTLQGHSDTIRSVTFSNDDRLLASGSDDQTVRLWDIASGAPLQTLEGHSNWIRSVAFSYDGHLLASGSDDQTVRIWDLLTGTLKYTLKGHLDLVFSVAFSRDGRFLASGSFDRTIRLWDSATGALQKTLEGHSDAVRSVAFSYDSRILASGSFDLTVRLWNPLTGALQQILDSKRIVTDLKFSEDGSYLETDLGYLRIQASPDTSSPNEPEANMFFVEGQWVTFRGENVLWLPPGYWPDSSTVKGNRLAWGHAPGRVSIIEFCAIDLEEVED</sequence>
<dbReference type="PROSITE" id="PS50082">
    <property type="entry name" value="WD_REPEATS_2"/>
    <property type="match status" value="12"/>
</dbReference>
<dbReference type="InterPro" id="IPR015943">
    <property type="entry name" value="WD40/YVTN_repeat-like_dom_sf"/>
</dbReference>
<comment type="caution">
    <text evidence="5">The sequence shown here is derived from an EMBL/GenBank/DDBJ whole genome shotgun (WGS) entry which is preliminary data.</text>
</comment>
<dbReference type="Gene3D" id="3.40.50.300">
    <property type="entry name" value="P-loop containing nucleotide triphosphate hydrolases"/>
    <property type="match status" value="1"/>
</dbReference>
<evidence type="ECO:0000259" key="4">
    <source>
        <dbReference type="PROSITE" id="PS50837"/>
    </source>
</evidence>
<dbReference type="InterPro" id="IPR018391">
    <property type="entry name" value="PQQ_b-propeller_rpt"/>
</dbReference>
<feature type="repeat" description="WD" evidence="3">
    <location>
        <begin position="1059"/>
        <end position="1100"/>
    </location>
</feature>
<dbReference type="PROSITE" id="PS50294">
    <property type="entry name" value="WD_REPEATS_REGION"/>
    <property type="match status" value="11"/>
</dbReference>